<dbReference type="InterPro" id="IPR006150">
    <property type="entry name" value="Cys_repeat_1"/>
</dbReference>
<dbReference type="RefSeq" id="WP_011417581.1">
    <property type="nucleotide sequence ID" value="NC_007759.1"/>
</dbReference>
<keyword evidence="2" id="KW-1185">Reference proteome</keyword>
<protein>
    <submittedName>
        <fullName evidence="1">Hypothetical exported protein</fullName>
    </submittedName>
</protein>
<dbReference type="HOGENOM" id="CLU_253775_0_0_7"/>
<dbReference type="InParanoid" id="Q2LTZ7"/>
<gene>
    <name evidence="1" type="ORF">SYN_01867</name>
</gene>
<dbReference type="SMART" id="SM00289">
    <property type="entry name" value="WR1"/>
    <property type="match status" value="5"/>
</dbReference>
<evidence type="ECO:0000313" key="1">
    <source>
        <dbReference type="EMBL" id="ABC77559.1"/>
    </source>
</evidence>
<name>Q2LTZ7_SYNAS</name>
<dbReference type="eggNOG" id="ENOG502Z9Z1">
    <property type="taxonomic scope" value="Bacteria"/>
</dbReference>
<accession>Q2LTZ7</accession>
<evidence type="ECO:0000313" key="2">
    <source>
        <dbReference type="Proteomes" id="UP000001933"/>
    </source>
</evidence>
<proteinExistence type="predicted"/>
<dbReference type="Proteomes" id="UP000001933">
    <property type="component" value="Chromosome"/>
</dbReference>
<reference evidence="1 2" key="1">
    <citation type="journal article" date="2007" name="Proc. Natl. Acad. Sci. U.S.A.">
        <title>The genome of Syntrophus aciditrophicus: life at the thermodynamic limit of microbial growth.</title>
        <authorList>
            <person name="McInerney M.J."/>
            <person name="Rohlin L."/>
            <person name="Mouttaki H."/>
            <person name="Kim U."/>
            <person name="Krupp R.S."/>
            <person name="Rios-Hernandez L."/>
            <person name="Sieber J."/>
            <person name="Struchtemeyer C.G."/>
            <person name="Bhattacharyya A."/>
            <person name="Campbell J.W."/>
            <person name="Gunsalus R.P."/>
        </authorList>
    </citation>
    <scope>NUCLEOTIDE SEQUENCE [LARGE SCALE GENOMIC DNA]</scope>
    <source>
        <strain evidence="1 2">SB</strain>
    </source>
</reference>
<organism evidence="1 2">
    <name type="scientific">Syntrophus aciditrophicus (strain SB)</name>
    <dbReference type="NCBI Taxonomy" id="56780"/>
    <lineage>
        <taxon>Bacteria</taxon>
        <taxon>Pseudomonadati</taxon>
        <taxon>Thermodesulfobacteriota</taxon>
        <taxon>Syntrophia</taxon>
        <taxon>Syntrophales</taxon>
        <taxon>Syntrophaceae</taxon>
        <taxon>Syntrophus</taxon>
    </lineage>
</organism>
<dbReference type="Pfam" id="PF06986">
    <property type="entry name" value="F_T4SS_TraN"/>
    <property type="match status" value="1"/>
</dbReference>
<sequence length="1409" mass="146592">MKKPFEIIFLVLLLAVFSPCLETVYADGSQKICAKDLNGDGNVDFTSEVANCVTVQGSDFCPLGAVNCGLGVMDPLCPTNGTGCPGGTYNPTLNRCERPQIVTGYKCPTTGTTYGDQASCQNACIQTAVCQTGTYSVSVSPDQSSSYWFYNGAYRMFCSGNGLYLSANPGGSSRSWTLSGASCSGDANGGENAFITYLQGSGNQLYVYGCDGMQDPEYGSWTPVNCGRLFGVLTFDHAVVSGSTRGTSCILDDASYLSFHDRCDWATWTGIGISGDSYQNCPLGNYPCSGGTCLTGSACTAVNGCPSGYQLVSGICIAQPQGGVAVTVDRSTHLCEAPVTNSCTGDGFSFDPTGDSCVKNPGCGEGMLEGGLDLCIFNIGSDRCPAGFEYNAAFSACTRDAACPGGGILNRLRDICETANVSSCPEGTAMDPGSGNCLADPSCQVGNFDADLGECVLSAASLAQAGYVFNPGLDRFERPPSCPDGSSYSDAADLCTTPAGHACPSPGVYNASSGKCEGTGVPVCPAAGMTYDDAAGACYAPAACPGAGATLNDVTDLCEAAFTPACAGGYSWNPARLLCEMDPFCSPGMYNPARDRCESAPSGTSCPASYAWNGSAGKCQASPSCSAGAYNPVTDRCEQSATASYACSLGGSYPSLPACSSSCAQSAACSTVTPNVTLSGPQAWCQPSRIVCSDGTLTFYCSQGGSLSYNVTGMNCSSDVSLPSGYYISYLVGSGQGFTIYGCQNVYDPEFGYYPNGICDFTGYVSTQGVNVTGSTYPGTPGYWNALDALGVNTFPGYPNALWGHDSTIWTPWYPLYFNGIPYQVCPLGNYACSGGYCSAPGACSGPTYSCPVGWTLSGSTCYQAAGCPAGGSLNGTSEKCEAAGTPTCSNGTYDPANGVCYQAVTCPNGGSLNGSVDKCQLAPPNSCQTGYTLDSGRGLCTALPQCAAGAYHSSRDRCEQAFATGCAADYTWNGGRGLCESNPTHDCPLYGFSYNPAIDLCSKEVLCPGGGYLSGEADRCVVQMYSGTCPAGFVYNPSTDSCLRDPSCSAGVLNPTTRKCVAPPADGCASGYAYNSGTGTCQIPPVCETGTYDGGIDKCAVPGSTLCPTQYTFNSLESRCERLPSCSDGAMYLASMDLCMKDPVRQCPTSDYTYQASSRQCVAPPVCYVGNFDPVTNTCAGSSTGCPLGSQYACLPNPATGILQCSDNACFNPSAMPTQTTGADTSSYHNDGTVDPSTGDCQGALYIFNGKGKECRTAGISTTFFNCCNTDPGGFLFIQNTCGSGDAETVQAVGKGMCHYIGDYCQQKWPLIGCVQRANTYCCFNSKLGRIIHEQGRAQLQQFGASGDWGGAENPNCRGFTPEEFQMLDFSRIDLSEYFGDIKAKATSEVQQDMQRQVSDFYEKVERK</sequence>
<dbReference type="EMBL" id="CP000252">
    <property type="protein sequence ID" value="ABC77559.1"/>
    <property type="molecule type" value="Genomic_DNA"/>
</dbReference>
<dbReference type="InterPro" id="IPR014121">
    <property type="entry name" value="TraN_Ftype"/>
</dbReference>
<dbReference type="OrthoDB" id="5297981at2"/>
<dbReference type="KEGG" id="sat:SYN_01867"/>
<dbReference type="STRING" id="56780.SYN_01867"/>